<organism evidence="1">
    <name type="scientific">Arundo donax</name>
    <name type="common">Giant reed</name>
    <name type="synonym">Donax arundinaceus</name>
    <dbReference type="NCBI Taxonomy" id="35708"/>
    <lineage>
        <taxon>Eukaryota</taxon>
        <taxon>Viridiplantae</taxon>
        <taxon>Streptophyta</taxon>
        <taxon>Embryophyta</taxon>
        <taxon>Tracheophyta</taxon>
        <taxon>Spermatophyta</taxon>
        <taxon>Magnoliopsida</taxon>
        <taxon>Liliopsida</taxon>
        <taxon>Poales</taxon>
        <taxon>Poaceae</taxon>
        <taxon>PACMAD clade</taxon>
        <taxon>Arundinoideae</taxon>
        <taxon>Arundineae</taxon>
        <taxon>Arundo</taxon>
    </lineage>
</organism>
<dbReference type="EMBL" id="GBRH01238198">
    <property type="protein sequence ID" value="JAD59697.1"/>
    <property type="molecule type" value="Transcribed_RNA"/>
</dbReference>
<dbReference type="AlphaFoldDB" id="A0A0A9BKA1"/>
<protein>
    <submittedName>
        <fullName evidence="1">Uncharacterized protein</fullName>
    </submittedName>
</protein>
<reference evidence="1" key="1">
    <citation type="submission" date="2014-09" db="EMBL/GenBank/DDBJ databases">
        <authorList>
            <person name="Magalhaes I.L.F."/>
            <person name="Oliveira U."/>
            <person name="Santos F.R."/>
            <person name="Vidigal T.H.D.A."/>
            <person name="Brescovit A.D."/>
            <person name="Santos A.J."/>
        </authorList>
    </citation>
    <scope>NUCLEOTIDE SEQUENCE</scope>
    <source>
        <tissue evidence="1">Shoot tissue taken approximately 20 cm above the soil surface</tissue>
    </source>
</reference>
<proteinExistence type="predicted"/>
<reference evidence="1" key="2">
    <citation type="journal article" date="2015" name="Data Brief">
        <title>Shoot transcriptome of the giant reed, Arundo donax.</title>
        <authorList>
            <person name="Barrero R.A."/>
            <person name="Guerrero F.D."/>
            <person name="Moolhuijzen P."/>
            <person name="Goolsby J.A."/>
            <person name="Tidwell J."/>
            <person name="Bellgard S.E."/>
            <person name="Bellgard M.I."/>
        </authorList>
    </citation>
    <scope>NUCLEOTIDE SEQUENCE</scope>
    <source>
        <tissue evidence="1">Shoot tissue taken approximately 20 cm above the soil surface</tissue>
    </source>
</reference>
<accession>A0A0A9BKA1</accession>
<name>A0A0A9BKA1_ARUDO</name>
<sequence>MFPHPFPTSMCSTFQVSRNQSSLT</sequence>
<evidence type="ECO:0000313" key="1">
    <source>
        <dbReference type="EMBL" id="JAD59697.1"/>
    </source>
</evidence>